<dbReference type="PANTHER" id="PTHR43630:SF1">
    <property type="entry name" value="POLY-BETA-1,6-N-ACETYL-D-GLUCOSAMINE SYNTHASE"/>
    <property type="match status" value="1"/>
</dbReference>
<dbReference type="InterPro" id="IPR001173">
    <property type="entry name" value="Glyco_trans_2-like"/>
</dbReference>
<organism evidence="6 7">
    <name type="scientific">Candidatus Dojkabacteria bacterium</name>
    <dbReference type="NCBI Taxonomy" id="2099670"/>
    <lineage>
        <taxon>Bacteria</taxon>
        <taxon>Candidatus Dojkabacteria</taxon>
    </lineage>
</organism>
<dbReference type="Pfam" id="PF00535">
    <property type="entry name" value="Glycos_transf_2"/>
    <property type="match status" value="1"/>
</dbReference>
<evidence type="ECO:0000256" key="1">
    <source>
        <dbReference type="ARBA" id="ARBA00006739"/>
    </source>
</evidence>
<evidence type="ECO:0000256" key="2">
    <source>
        <dbReference type="ARBA" id="ARBA00022676"/>
    </source>
</evidence>
<dbReference type="EMBL" id="RFKV01000097">
    <property type="protein sequence ID" value="RMD76784.1"/>
    <property type="molecule type" value="Genomic_DNA"/>
</dbReference>
<dbReference type="InterPro" id="IPR029044">
    <property type="entry name" value="Nucleotide-diphossugar_trans"/>
</dbReference>
<dbReference type="PANTHER" id="PTHR43630">
    <property type="entry name" value="POLY-BETA-1,6-N-ACETYL-D-GLUCOSAMINE SYNTHASE"/>
    <property type="match status" value="1"/>
</dbReference>
<dbReference type="SUPFAM" id="SSF53448">
    <property type="entry name" value="Nucleotide-diphospho-sugar transferases"/>
    <property type="match status" value="1"/>
</dbReference>
<comment type="caution">
    <text evidence="6">The sequence shown here is derived from an EMBL/GenBank/DDBJ whole genome shotgun (WGS) entry which is preliminary data.</text>
</comment>
<dbReference type="Proteomes" id="UP000269410">
    <property type="component" value="Unassembled WGS sequence"/>
</dbReference>
<protein>
    <submittedName>
        <fullName evidence="6">Glycosyltransferase</fullName>
    </submittedName>
</protein>
<dbReference type="Pfam" id="PF13632">
    <property type="entry name" value="Glyco_trans_2_3"/>
    <property type="match status" value="1"/>
</dbReference>
<evidence type="ECO:0000259" key="5">
    <source>
        <dbReference type="Pfam" id="PF13632"/>
    </source>
</evidence>
<name>A0A3M0YZB5_9BACT</name>
<evidence type="ECO:0000313" key="6">
    <source>
        <dbReference type="EMBL" id="RMD76784.1"/>
    </source>
</evidence>
<feature type="domain" description="Glycosyltransferase 2-like" evidence="5">
    <location>
        <begin position="166"/>
        <end position="287"/>
    </location>
</feature>
<comment type="similarity">
    <text evidence="1">Belongs to the glycosyltransferase 2 family.</text>
</comment>
<dbReference type="GO" id="GO:0016757">
    <property type="term" value="F:glycosyltransferase activity"/>
    <property type="evidence" value="ECO:0007669"/>
    <property type="project" value="UniProtKB-KW"/>
</dbReference>
<keyword evidence="2" id="KW-0328">Glycosyltransferase</keyword>
<gene>
    <name evidence="6" type="ORF">D6810_02970</name>
</gene>
<feature type="domain" description="Glycosyltransferase 2-like" evidence="4">
    <location>
        <begin position="3"/>
        <end position="142"/>
    </location>
</feature>
<dbReference type="AlphaFoldDB" id="A0A3M0YZB5"/>
<reference evidence="6 7" key="1">
    <citation type="submission" date="2018-10" db="EMBL/GenBank/DDBJ databases">
        <title>Thermophilic Lithotrophy and Phototrophy in an Intertidal, Iron-rich, Geothermal Spring.</title>
        <authorList>
            <person name="Ward L.M."/>
            <person name="Idei A."/>
            <person name="Nakagawa M."/>
            <person name="Ueno Y."/>
            <person name="Fischer W."/>
            <person name="Mcglynn S.E."/>
        </authorList>
    </citation>
    <scope>NUCLEOTIDE SEQUENCE [LARGE SCALE GENOMIC DNA]</scope>
    <source>
        <strain evidence="6">J137</strain>
    </source>
</reference>
<dbReference type="Gene3D" id="3.90.550.10">
    <property type="entry name" value="Spore Coat Polysaccharide Biosynthesis Protein SpsA, Chain A"/>
    <property type="match status" value="1"/>
</dbReference>
<sequence length="314" mass="36212">MVSIIITAWKEEKTIAKALYSFLDDDYVRSELPFEIIIVAPDEETRNAAKYAALEIGIGSKLKLLKDEALGKPSALNLALEKSNGDVLIFSDGDVFVEKNAVSELLKILKDESVGIVSGRPVSIDPKTNFMGYMGHLLSDAAHHKRSKVLINHFEGEDKSISQKNDFFPVSGYLYALRRSDEIKFPSDCLVDDAYISYLVFNKGLKVAYQPRAVVYVKYPKTLSDYFRQKKRSTGGYLQLWEYGIIKPETKSRTFFKELEYFWFPIKYAKNLKELLWSLLIYPLRLSLWIAIIWERKIIKKEFSKTWTRVETTK</sequence>
<evidence type="ECO:0000259" key="4">
    <source>
        <dbReference type="Pfam" id="PF00535"/>
    </source>
</evidence>
<proteinExistence type="inferred from homology"/>
<evidence type="ECO:0000313" key="7">
    <source>
        <dbReference type="Proteomes" id="UP000269410"/>
    </source>
</evidence>
<evidence type="ECO:0000256" key="3">
    <source>
        <dbReference type="ARBA" id="ARBA00022679"/>
    </source>
</evidence>
<accession>A0A3M0YZB5</accession>
<keyword evidence="3 6" id="KW-0808">Transferase</keyword>